<sequence length="271" mass="30079">MPPVTLNDDVFTEILLRLPPKSVFRSRAVCKLWRSITTCASFVAAYSRRRPLELLVYPDAYKPSPGSKNAGAAVSLDAGFYFHRPSGEYRVLCDGSERRSPTDPQINRGTHHMCHYVLSTSGAGPRRLGPFDETPDGDGRAHVYSDCGVVVSGTLYWAKHSQLAETSMNMLAFDTRPARLLELDRLEDEYHRLFEPKDRDRSLHFGGPSGRNSRPLNEAVATLEGDMLAVFASGWVVLYDMKEKKMGEPRAGGTQGPALPGRRAYALPRPP</sequence>
<dbReference type="Pfam" id="PF00646">
    <property type="entry name" value="F-box"/>
    <property type="match status" value="1"/>
</dbReference>
<dbReference type="InterPro" id="IPR001810">
    <property type="entry name" value="F-box_dom"/>
</dbReference>
<protein>
    <submittedName>
        <fullName evidence="1">Uncharacterized protein</fullName>
    </submittedName>
</protein>
<dbReference type="InterPro" id="IPR050796">
    <property type="entry name" value="SCF_F-box_component"/>
</dbReference>
<accession>M8BN93</accession>
<evidence type="ECO:0000313" key="1">
    <source>
        <dbReference type="EnsemblPlants" id="EMT23414"/>
    </source>
</evidence>
<dbReference type="PANTHER" id="PTHR31672:SF2">
    <property type="entry name" value="F-BOX DOMAIN-CONTAINING PROTEIN"/>
    <property type="match status" value="1"/>
</dbReference>
<dbReference type="CDD" id="cd22157">
    <property type="entry name" value="F-box_AtFBW1-like"/>
    <property type="match status" value="1"/>
</dbReference>
<dbReference type="EnsemblPlants" id="EMT23414">
    <property type="protein sequence ID" value="EMT23414"/>
    <property type="gene ID" value="F775_02334"/>
</dbReference>
<reference evidence="1" key="1">
    <citation type="submission" date="2015-06" db="UniProtKB">
        <authorList>
            <consortium name="EnsemblPlants"/>
        </authorList>
    </citation>
    <scope>IDENTIFICATION</scope>
</reference>
<dbReference type="InterPro" id="IPR036047">
    <property type="entry name" value="F-box-like_dom_sf"/>
</dbReference>
<dbReference type="Gene3D" id="1.20.1280.50">
    <property type="match status" value="1"/>
</dbReference>
<name>M8BN93_AEGTA</name>
<organism evidence="1">
    <name type="scientific">Aegilops tauschii</name>
    <name type="common">Tausch's goatgrass</name>
    <name type="synonym">Aegilops squarrosa</name>
    <dbReference type="NCBI Taxonomy" id="37682"/>
    <lineage>
        <taxon>Eukaryota</taxon>
        <taxon>Viridiplantae</taxon>
        <taxon>Streptophyta</taxon>
        <taxon>Embryophyta</taxon>
        <taxon>Tracheophyta</taxon>
        <taxon>Spermatophyta</taxon>
        <taxon>Magnoliopsida</taxon>
        <taxon>Liliopsida</taxon>
        <taxon>Poales</taxon>
        <taxon>Poaceae</taxon>
        <taxon>BOP clade</taxon>
        <taxon>Pooideae</taxon>
        <taxon>Triticodae</taxon>
        <taxon>Triticeae</taxon>
        <taxon>Triticinae</taxon>
        <taxon>Aegilops</taxon>
    </lineage>
</organism>
<dbReference type="PANTHER" id="PTHR31672">
    <property type="entry name" value="BNACNNG10540D PROTEIN"/>
    <property type="match status" value="1"/>
</dbReference>
<dbReference type="SMART" id="SM00256">
    <property type="entry name" value="FBOX"/>
    <property type="match status" value="1"/>
</dbReference>
<dbReference type="AlphaFoldDB" id="M8BN93"/>
<dbReference type="SUPFAM" id="SSF81383">
    <property type="entry name" value="F-box domain"/>
    <property type="match status" value="1"/>
</dbReference>
<proteinExistence type="predicted"/>